<comment type="catalytic activity">
    <reaction evidence="3">
        <text>2 GTP = 3',3'-c-di-GMP + 2 diphosphate</text>
        <dbReference type="Rhea" id="RHEA:24898"/>
        <dbReference type="ChEBI" id="CHEBI:33019"/>
        <dbReference type="ChEBI" id="CHEBI:37565"/>
        <dbReference type="ChEBI" id="CHEBI:58805"/>
        <dbReference type="EC" id="2.7.7.65"/>
    </reaction>
</comment>
<proteinExistence type="predicted"/>
<evidence type="ECO:0000256" key="3">
    <source>
        <dbReference type="ARBA" id="ARBA00034247"/>
    </source>
</evidence>
<dbReference type="AlphaFoldDB" id="A0A432XW39"/>
<comment type="cofactor">
    <cofactor evidence="1">
        <name>Mg(2+)</name>
        <dbReference type="ChEBI" id="CHEBI:18420"/>
    </cofactor>
</comment>
<dbReference type="GO" id="GO:0043709">
    <property type="term" value="P:cell adhesion involved in single-species biofilm formation"/>
    <property type="evidence" value="ECO:0007669"/>
    <property type="project" value="TreeGrafter"/>
</dbReference>
<dbReference type="Gene3D" id="3.30.450.20">
    <property type="entry name" value="PAS domain"/>
    <property type="match status" value="1"/>
</dbReference>
<dbReference type="InterPro" id="IPR050469">
    <property type="entry name" value="Diguanylate_Cyclase"/>
</dbReference>
<dbReference type="EC" id="2.7.7.65" evidence="2"/>
<evidence type="ECO:0000313" key="7">
    <source>
        <dbReference type="Proteomes" id="UP000287198"/>
    </source>
</evidence>
<dbReference type="InterPro" id="IPR043128">
    <property type="entry name" value="Rev_trsase/Diguanyl_cyclase"/>
</dbReference>
<keyword evidence="4" id="KW-0175">Coiled coil</keyword>
<sequence length="328" mass="36667">MSEQALTGWIDRSPVAALIVDARSQVVAANVTVVELLESSAEDIMKQPFVQLLSRSGRMFYLGHILPSLQQHAAVDEIYLRLRTKAGQEIPVLLNATYHNTGGVDYYYFAMMPMQRRNILEDQLVEAKQEAEHALAAEREALAELERAKLELEKQQSELKRLNTRLEHLATTDPLTKLANRRAFEARLENNLSLVRRDSMGFSLLSLDLDHFKDINDRYGHDTGDKVLVAIGSLLASMFRTADLAARTGGEEFAVILSDADLSVALGIAERLRGSIEALEFDDFRVTASIGVTTAQSEDTREDLLRRADQALYKAKRASRNCVKYLTG</sequence>
<organism evidence="6 7">
    <name type="scientific">Pseudidiomarina halophila</name>
    <dbReference type="NCBI Taxonomy" id="1449799"/>
    <lineage>
        <taxon>Bacteria</taxon>
        <taxon>Pseudomonadati</taxon>
        <taxon>Pseudomonadota</taxon>
        <taxon>Gammaproteobacteria</taxon>
        <taxon>Alteromonadales</taxon>
        <taxon>Idiomarinaceae</taxon>
        <taxon>Pseudidiomarina</taxon>
    </lineage>
</organism>
<dbReference type="PROSITE" id="PS50887">
    <property type="entry name" value="GGDEF"/>
    <property type="match status" value="1"/>
</dbReference>
<dbReference type="GO" id="GO:0052621">
    <property type="term" value="F:diguanylate cyclase activity"/>
    <property type="evidence" value="ECO:0007669"/>
    <property type="project" value="UniProtKB-EC"/>
</dbReference>
<dbReference type="SUPFAM" id="SSF55073">
    <property type="entry name" value="Nucleotide cyclase"/>
    <property type="match status" value="1"/>
</dbReference>
<dbReference type="OrthoDB" id="5620448at2"/>
<dbReference type="Gene3D" id="3.30.70.270">
    <property type="match status" value="1"/>
</dbReference>
<dbReference type="FunFam" id="3.30.70.270:FF:000001">
    <property type="entry name" value="Diguanylate cyclase domain protein"/>
    <property type="match status" value="1"/>
</dbReference>
<name>A0A432XW39_9GAMM</name>
<reference evidence="7" key="1">
    <citation type="journal article" date="2018" name="Front. Microbiol.">
        <title>Genome-Based Analysis Reveals the Taxonomy and Diversity of the Family Idiomarinaceae.</title>
        <authorList>
            <person name="Liu Y."/>
            <person name="Lai Q."/>
            <person name="Shao Z."/>
        </authorList>
    </citation>
    <scope>NUCLEOTIDE SEQUENCE [LARGE SCALE GENOMIC DNA]</scope>
    <source>
        <strain evidence="7">BH195</strain>
    </source>
</reference>
<gene>
    <name evidence="6" type="ORF">CWI69_07735</name>
</gene>
<evidence type="ECO:0000256" key="4">
    <source>
        <dbReference type="SAM" id="Coils"/>
    </source>
</evidence>
<evidence type="ECO:0000256" key="2">
    <source>
        <dbReference type="ARBA" id="ARBA00012528"/>
    </source>
</evidence>
<evidence type="ECO:0000256" key="1">
    <source>
        <dbReference type="ARBA" id="ARBA00001946"/>
    </source>
</evidence>
<dbReference type="EMBL" id="PIPW01000002">
    <property type="protein sequence ID" value="RUO52917.1"/>
    <property type="molecule type" value="Genomic_DNA"/>
</dbReference>
<dbReference type="InterPro" id="IPR000014">
    <property type="entry name" value="PAS"/>
</dbReference>
<dbReference type="Proteomes" id="UP000287198">
    <property type="component" value="Unassembled WGS sequence"/>
</dbReference>
<evidence type="ECO:0000259" key="5">
    <source>
        <dbReference type="PROSITE" id="PS50887"/>
    </source>
</evidence>
<dbReference type="Pfam" id="PF00990">
    <property type="entry name" value="GGDEF"/>
    <property type="match status" value="1"/>
</dbReference>
<evidence type="ECO:0000313" key="6">
    <source>
        <dbReference type="EMBL" id="RUO52917.1"/>
    </source>
</evidence>
<dbReference type="InterPro" id="IPR029787">
    <property type="entry name" value="Nucleotide_cyclase"/>
</dbReference>
<dbReference type="GO" id="GO:1902201">
    <property type="term" value="P:negative regulation of bacterial-type flagellum-dependent cell motility"/>
    <property type="evidence" value="ECO:0007669"/>
    <property type="project" value="TreeGrafter"/>
</dbReference>
<dbReference type="InterPro" id="IPR000160">
    <property type="entry name" value="GGDEF_dom"/>
</dbReference>
<accession>A0A432XW39</accession>
<dbReference type="NCBIfam" id="TIGR00229">
    <property type="entry name" value="sensory_box"/>
    <property type="match status" value="1"/>
</dbReference>
<keyword evidence="7" id="KW-1185">Reference proteome</keyword>
<dbReference type="PANTHER" id="PTHR45138">
    <property type="entry name" value="REGULATORY COMPONENTS OF SENSORY TRANSDUCTION SYSTEM"/>
    <property type="match status" value="1"/>
</dbReference>
<dbReference type="NCBIfam" id="TIGR00254">
    <property type="entry name" value="GGDEF"/>
    <property type="match status" value="1"/>
</dbReference>
<protein>
    <recommendedName>
        <fullName evidence="2">diguanylate cyclase</fullName>
        <ecNumber evidence="2">2.7.7.65</ecNumber>
    </recommendedName>
</protein>
<dbReference type="InterPro" id="IPR035965">
    <property type="entry name" value="PAS-like_dom_sf"/>
</dbReference>
<dbReference type="RefSeq" id="WP_126763485.1">
    <property type="nucleotide sequence ID" value="NZ_JBHLTZ010000012.1"/>
</dbReference>
<dbReference type="SUPFAM" id="SSF55785">
    <property type="entry name" value="PYP-like sensor domain (PAS domain)"/>
    <property type="match status" value="1"/>
</dbReference>
<dbReference type="SMART" id="SM00267">
    <property type="entry name" value="GGDEF"/>
    <property type="match status" value="1"/>
</dbReference>
<dbReference type="CDD" id="cd01949">
    <property type="entry name" value="GGDEF"/>
    <property type="match status" value="1"/>
</dbReference>
<dbReference type="PANTHER" id="PTHR45138:SF9">
    <property type="entry name" value="DIGUANYLATE CYCLASE DGCM-RELATED"/>
    <property type="match status" value="1"/>
</dbReference>
<comment type="caution">
    <text evidence="6">The sequence shown here is derived from an EMBL/GenBank/DDBJ whole genome shotgun (WGS) entry which is preliminary data.</text>
</comment>
<dbReference type="GO" id="GO:0005886">
    <property type="term" value="C:plasma membrane"/>
    <property type="evidence" value="ECO:0007669"/>
    <property type="project" value="TreeGrafter"/>
</dbReference>
<feature type="domain" description="GGDEF" evidence="5">
    <location>
        <begin position="200"/>
        <end position="328"/>
    </location>
</feature>
<feature type="coiled-coil region" evidence="4">
    <location>
        <begin position="117"/>
        <end position="172"/>
    </location>
</feature>